<organism evidence="2 3">
    <name type="scientific">Pyrrhoderma noxium</name>
    <dbReference type="NCBI Taxonomy" id="2282107"/>
    <lineage>
        <taxon>Eukaryota</taxon>
        <taxon>Fungi</taxon>
        <taxon>Dikarya</taxon>
        <taxon>Basidiomycota</taxon>
        <taxon>Agaricomycotina</taxon>
        <taxon>Agaricomycetes</taxon>
        <taxon>Hymenochaetales</taxon>
        <taxon>Hymenochaetaceae</taxon>
        <taxon>Pyrrhoderma</taxon>
    </lineage>
</organism>
<evidence type="ECO:0000256" key="1">
    <source>
        <dbReference type="SAM" id="MobiDB-lite"/>
    </source>
</evidence>
<feature type="region of interest" description="Disordered" evidence="1">
    <location>
        <begin position="206"/>
        <end position="242"/>
    </location>
</feature>
<reference evidence="2 3" key="1">
    <citation type="journal article" date="2017" name="Mol. Ecol.">
        <title>Comparative and population genomic landscape of Phellinus noxius: A hypervariable fungus causing root rot in trees.</title>
        <authorList>
            <person name="Chung C.L."/>
            <person name="Lee T.J."/>
            <person name="Akiba M."/>
            <person name="Lee H.H."/>
            <person name="Kuo T.H."/>
            <person name="Liu D."/>
            <person name="Ke H.M."/>
            <person name="Yokoi T."/>
            <person name="Roa M.B."/>
            <person name="Lu M.J."/>
            <person name="Chang Y.Y."/>
            <person name="Ann P.J."/>
            <person name="Tsai J.N."/>
            <person name="Chen C.Y."/>
            <person name="Tzean S.S."/>
            <person name="Ota Y."/>
            <person name="Hattori T."/>
            <person name="Sahashi N."/>
            <person name="Liou R.F."/>
            <person name="Kikuchi T."/>
            <person name="Tsai I.J."/>
        </authorList>
    </citation>
    <scope>NUCLEOTIDE SEQUENCE [LARGE SCALE GENOMIC DNA]</scope>
    <source>
        <strain evidence="2 3">FFPRI411160</strain>
    </source>
</reference>
<dbReference type="STRING" id="2282107.A0A286UNR5"/>
<proteinExistence type="predicted"/>
<dbReference type="EMBL" id="NBII01000003">
    <property type="protein sequence ID" value="PAV21189.1"/>
    <property type="molecule type" value="Genomic_DNA"/>
</dbReference>
<dbReference type="Gene3D" id="3.30.710.10">
    <property type="entry name" value="Potassium Channel Kv1.1, Chain A"/>
    <property type="match status" value="1"/>
</dbReference>
<dbReference type="OrthoDB" id="3363734at2759"/>
<feature type="compositionally biased region" description="Polar residues" evidence="1">
    <location>
        <begin position="116"/>
        <end position="137"/>
    </location>
</feature>
<comment type="caution">
    <text evidence="2">The sequence shown here is derived from an EMBL/GenBank/DDBJ whole genome shotgun (WGS) entry which is preliminary data.</text>
</comment>
<protein>
    <submittedName>
        <fullName evidence="2">Uncharacterized protein</fullName>
    </submittedName>
</protein>
<feature type="compositionally biased region" description="Basic and acidic residues" evidence="1">
    <location>
        <begin position="145"/>
        <end position="162"/>
    </location>
</feature>
<dbReference type="InParanoid" id="A0A286UNR5"/>
<feature type="region of interest" description="Disordered" evidence="1">
    <location>
        <begin position="49"/>
        <end position="69"/>
    </location>
</feature>
<dbReference type="Proteomes" id="UP000217199">
    <property type="component" value="Unassembled WGS sequence"/>
</dbReference>
<feature type="compositionally biased region" description="Low complexity" evidence="1">
    <location>
        <begin position="228"/>
        <end position="239"/>
    </location>
</feature>
<sequence length="581" mass="63646">MSSFKDTIRGRIDNKLQEVYDKGHRRIHSNGSRRARSPVAQGLVISEPRLNTSDPNVRTHRPKPLGSGAIEVRTPADALALYYQRGPLNEAASSSTPENIFKVSSRLERVERNNDSYDTLSSPSLRTLPASTPTSPVLQPRKSRKEWEQSRRSTENNYRPHDLTPLAQIEEPLEENPQRSRRNSPLSEMDHLATLDDQTALEDIGAESDEASTFSRAPIVERASPRQSSSGSSTTTSGSAVDEGECFASAPRLPYDLASALPQPSFEPVLMSNLSANLHQIDQSKLIVVLETETTSFRSSYKTLTARPSYLAAFLAELIQSTVCESPVISQTSCNEERDVDSESTYSQELEEDVGGFNSIFQNHLAATGVLSDRVKRKADATGVIRVFLDRKSEPYSHIMTYLRAPALPNYPKGMLPYAARLFPAAKHSFATKRLESLLDLRDEASYLGLLDLVSLCDTELAGQVPIVAPHTERNSTSVNSGFTLIDSTINSLIGEGKGGARAREVTAGTQAGGVDIPVVLPAPPIPLKVPPKVPKIHQEDLDGTSYARLERRAGHIAGERVLNASQLRAQARTKPQGNYI</sequence>
<accession>A0A286UNR5</accession>
<name>A0A286UNR5_9AGAM</name>
<dbReference type="InterPro" id="IPR011333">
    <property type="entry name" value="SKP1/BTB/POZ_sf"/>
</dbReference>
<evidence type="ECO:0000313" key="2">
    <source>
        <dbReference type="EMBL" id="PAV21189.1"/>
    </source>
</evidence>
<feature type="region of interest" description="Disordered" evidence="1">
    <location>
        <begin position="112"/>
        <end position="186"/>
    </location>
</feature>
<evidence type="ECO:0000313" key="3">
    <source>
        <dbReference type="Proteomes" id="UP000217199"/>
    </source>
</evidence>
<dbReference type="AlphaFoldDB" id="A0A286UNR5"/>
<keyword evidence="3" id="KW-1185">Reference proteome</keyword>
<gene>
    <name evidence="2" type="ORF">PNOK_0381600</name>
</gene>